<dbReference type="PANTHER" id="PTHR43557:SF2">
    <property type="entry name" value="RIESKE DOMAIN-CONTAINING PROTEIN-RELATED"/>
    <property type="match status" value="1"/>
</dbReference>
<keyword evidence="5" id="KW-0479">Metal-binding</keyword>
<evidence type="ECO:0000256" key="6">
    <source>
        <dbReference type="ARBA" id="ARBA00022827"/>
    </source>
</evidence>
<dbReference type="SUPFAM" id="SSF51905">
    <property type="entry name" value="FAD/NAD(P)-binding domain"/>
    <property type="match status" value="1"/>
</dbReference>
<dbReference type="PRINTS" id="PR00368">
    <property type="entry name" value="FADPNR"/>
</dbReference>
<dbReference type="PROSITE" id="PS51296">
    <property type="entry name" value="RIESKE"/>
    <property type="match status" value="1"/>
</dbReference>
<evidence type="ECO:0000313" key="12">
    <source>
        <dbReference type="WBParaSite" id="maker-uti_cns_0000313-snap-gene-1.10-mRNA-1"/>
    </source>
</evidence>
<dbReference type="Proteomes" id="UP000095280">
    <property type="component" value="Unplaced"/>
</dbReference>
<dbReference type="GO" id="GO:0016651">
    <property type="term" value="F:oxidoreductase activity, acting on NAD(P)H"/>
    <property type="evidence" value="ECO:0007669"/>
    <property type="project" value="TreeGrafter"/>
</dbReference>
<feature type="domain" description="Rieske" evidence="10">
    <location>
        <begin position="62"/>
        <end position="162"/>
    </location>
</feature>
<dbReference type="InterPro" id="IPR036188">
    <property type="entry name" value="FAD/NAD-bd_sf"/>
</dbReference>
<keyword evidence="4" id="KW-0001">2Fe-2S</keyword>
<reference evidence="12" key="1">
    <citation type="submission" date="2016-11" db="UniProtKB">
        <authorList>
            <consortium name="WormBaseParasite"/>
        </authorList>
    </citation>
    <scope>IDENTIFICATION</scope>
</reference>
<keyword evidence="3" id="KW-0285">Flavoprotein</keyword>
<keyword evidence="7" id="KW-0560">Oxidoreductase</keyword>
<dbReference type="InterPro" id="IPR016156">
    <property type="entry name" value="FAD/NAD-linked_Rdtase_dimer_sf"/>
</dbReference>
<dbReference type="GO" id="GO:0005737">
    <property type="term" value="C:cytoplasm"/>
    <property type="evidence" value="ECO:0007669"/>
    <property type="project" value="TreeGrafter"/>
</dbReference>
<dbReference type="AlphaFoldDB" id="A0A1I8FYM0"/>
<dbReference type="InterPro" id="IPR050446">
    <property type="entry name" value="FAD-oxidoreductase/Apoptosis"/>
</dbReference>
<accession>A0A1I8FYM0</accession>
<name>A0A1I8FYM0_9PLAT</name>
<dbReference type="GO" id="GO:0046872">
    <property type="term" value="F:metal ion binding"/>
    <property type="evidence" value="ECO:0007669"/>
    <property type="project" value="UniProtKB-KW"/>
</dbReference>
<dbReference type="Pfam" id="PF00355">
    <property type="entry name" value="Rieske"/>
    <property type="match status" value="1"/>
</dbReference>
<dbReference type="PANTHER" id="PTHR43557">
    <property type="entry name" value="APOPTOSIS-INDUCING FACTOR 1"/>
    <property type="match status" value="1"/>
</dbReference>
<proteinExistence type="inferred from homology"/>
<evidence type="ECO:0000256" key="3">
    <source>
        <dbReference type="ARBA" id="ARBA00022630"/>
    </source>
</evidence>
<evidence type="ECO:0000256" key="5">
    <source>
        <dbReference type="ARBA" id="ARBA00022723"/>
    </source>
</evidence>
<dbReference type="WBParaSite" id="maker-uti_cns_0000313-snap-gene-1.10-mRNA-1">
    <property type="protein sequence ID" value="maker-uti_cns_0000313-snap-gene-1.10-mRNA-1"/>
    <property type="gene ID" value="maker-uti_cns_0000313-snap-gene-1.10"/>
</dbReference>
<evidence type="ECO:0000256" key="9">
    <source>
        <dbReference type="ARBA" id="ARBA00023014"/>
    </source>
</evidence>
<dbReference type="SUPFAM" id="SSF55424">
    <property type="entry name" value="FAD/NAD-linked reductases, dimerisation (C-terminal) domain"/>
    <property type="match status" value="1"/>
</dbReference>
<evidence type="ECO:0000259" key="10">
    <source>
        <dbReference type="PROSITE" id="PS51296"/>
    </source>
</evidence>
<dbReference type="Gene3D" id="2.102.10.10">
    <property type="entry name" value="Rieske [2Fe-2S] iron-sulphur domain"/>
    <property type="match status" value="1"/>
</dbReference>
<comment type="similarity">
    <text evidence="2">Belongs to the FAD-dependent oxidoreductase family.</text>
</comment>
<dbReference type="InterPro" id="IPR036922">
    <property type="entry name" value="Rieske_2Fe-2S_sf"/>
</dbReference>
<evidence type="ECO:0000256" key="7">
    <source>
        <dbReference type="ARBA" id="ARBA00023002"/>
    </source>
</evidence>
<dbReference type="Pfam" id="PF07992">
    <property type="entry name" value="Pyr_redox_2"/>
    <property type="match status" value="1"/>
</dbReference>
<sequence>MRLVNHLIQSSIKRHFVFLAMGAGCSSTSSAVTSSNSLQATSTAIATAPARMYSTDKPAFSVEVCKESEIGDGSPGMKQVKFGEFPVLVGRTADADRRLFAIGGKCPHFGLPLAGGQIAGQRLRCPFHGACFNLVSGDIEESPGMDCLPTFKVSVRASDQMVLVEGTPPADGKFVVQRPLAGYQPEFASEHFVIVGGGPAAAAAADSLRQEGYRGKLTVLSADSVPPFDRTKLSKAMAAEPALLRTAEHYAQHDIELMLESRVESVDPAQRTVEFQSKNGRVVLPYTKLLVCSGSSARQMAVDTPQRGVFYLRSPDDSKRIHAAGQGADAVLIGSSFIALESAAYLVANGAKSVTVLARDPVPFKALFGEEAGKAARRLHESKGVKFVIGELQSFASDAQGGLSGLKLKSGDTLPAQLCVVGIGSTPNTAFLPAGLLAGGKPGSPLVVGPDLRSPSDSNVFGAGDVLGYGHWQTAQTQGRLAARSMLGKPVRQPLATFFWTLMFGTGFRYTALAAGGDGRPSSPWKRAVVAEPKEEFKFMTYLVGEADQVVAGVAVGAGPAPVVLANLLEKGQPVDLKSLV</sequence>
<dbReference type="Gene3D" id="3.50.50.60">
    <property type="entry name" value="FAD/NAD(P)-binding domain"/>
    <property type="match status" value="2"/>
</dbReference>
<keyword evidence="6" id="KW-0274">FAD</keyword>
<organism evidence="11 12">
    <name type="scientific">Macrostomum lignano</name>
    <dbReference type="NCBI Taxonomy" id="282301"/>
    <lineage>
        <taxon>Eukaryota</taxon>
        <taxon>Metazoa</taxon>
        <taxon>Spiralia</taxon>
        <taxon>Lophotrochozoa</taxon>
        <taxon>Platyhelminthes</taxon>
        <taxon>Rhabditophora</taxon>
        <taxon>Macrostomorpha</taxon>
        <taxon>Macrostomida</taxon>
        <taxon>Macrostomidae</taxon>
        <taxon>Macrostomum</taxon>
    </lineage>
</organism>
<evidence type="ECO:0000256" key="4">
    <source>
        <dbReference type="ARBA" id="ARBA00022714"/>
    </source>
</evidence>
<dbReference type="InterPro" id="IPR017941">
    <property type="entry name" value="Rieske_2Fe-2S"/>
</dbReference>
<dbReference type="PRINTS" id="PR00411">
    <property type="entry name" value="PNDRDTASEI"/>
</dbReference>
<keyword evidence="8" id="KW-0408">Iron</keyword>
<keyword evidence="11" id="KW-1185">Reference proteome</keyword>
<dbReference type="GO" id="GO:0051537">
    <property type="term" value="F:2 iron, 2 sulfur cluster binding"/>
    <property type="evidence" value="ECO:0007669"/>
    <property type="project" value="UniProtKB-KW"/>
</dbReference>
<dbReference type="PROSITE" id="PS51257">
    <property type="entry name" value="PROKAR_LIPOPROTEIN"/>
    <property type="match status" value="1"/>
</dbReference>
<evidence type="ECO:0000256" key="8">
    <source>
        <dbReference type="ARBA" id="ARBA00023004"/>
    </source>
</evidence>
<evidence type="ECO:0000256" key="1">
    <source>
        <dbReference type="ARBA" id="ARBA00001974"/>
    </source>
</evidence>
<evidence type="ECO:0000313" key="11">
    <source>
        <dbReference type="Proteomes" id="UP000095280"/>
    </source>
</evidence>
<comment type="cofactor">
    <cofactor evidence="1">
        <name>FAD</name>
        <dbReference type="ChEBI" id="CHEBI:57692"/>
    </cofactor>
</comment>
<dbReference type="SUPFAM" id="SSF50022">
    <property type="entry name" value="ISP domain"/>
    <property type="match status" value="1"/>
</dbReference>
<evidence type="ECO:0000256" key="2">
    <source>
        <dbReference type="ARBA" id="ARBA00006442"/>
    </source>
</evidence>
<keyword evidence="9" id="KW-0411">Iron-sulfur</keyword>
<protein>
    <submittedName>
        <fullName evidence="12">Rieske domain-containing protein</fullName>
    </submittedName>
</protein>
<dbReference type="InterPro" id="IPR023753">
    <property type="entry name" value="FAD/NAD-binding_dom"/>
</dbReference>